<dbReference type="GO" id="GO:0005524">
    <property type="term" value="F:ATP binding"/>
    <property type="evidence" value="ECO:0007669"/>
    <property type="project" value="UniProtKB-UniRule"/>
</dbReference>
<evidence type="ECO:0000256" key="5">
    <source>
        <dbReference type="ARBA" id="ARBA00023235"/>
    </source>
</evidence>
<keyword evidence="11" id="KW-0614">Plasmid</keyword>
<dbReference type="GO" id="GO:0000725">
    <property type="term" value="P:recombinational repair"/>
    <property type="evidence" value="ECO:0007669"/>
    <property type="project" value="TreeGrafter"/>
</dbReference>
<dbReference type="PROSITE" id="PS51198">
    <property type="entry name" value="UVRD_HELICASE_ATP_BIND"/>
    <property type="match status" value="1"/>
</dbReference>
<dbReference type="InterPro" id="IPR014016">
    <property type="entry name" value="UvrD-like_ATP-bd"/>
</dbReference>
<evidence type="ECO:0000256" key="3">
    <source>
        <dbReference type="ARBA" id="ARBA00022806"/>
    </source>
</evidence>
<feature type="binding site" evidence="9">
    <location>
        <begin position="10"/>
        <end position="17"/>
    </location>
    <ligand>
        <name>ATP</name>
        <dbReference type="ChEBI" id="CHEBI:30616"/>
    </ligand>
</feature>
<dbReference type="PANTHER" id="PTHR11070:SF2">
    <property type="entry name" value="ATP-DEPENDENT DNA HELICASE SRS2"/>
    <property type="match status" value="1"/>
</dbReference>
<feature type="domain" description="UvrD-like helicase ATP-binding" evidence="10">
    <location>
        <begin position="1"/>
        <end position="310"/>
    </location>
</feature>
<dbReference type="SUPFAM" id="SSF52540">
    <property type="entry name" value="P-loop containing nucleoside triphosphate hydrolases"/>
    <property type="match status" value="1"/>
</dbReference>
<keyword evidence="5" id="KW-0413">Isomerase</keyword>
<comment type="catalytic activity">
    <reaction evidence="8">
        <text>ATP + H2O = ADP + phosphate + H(+)</text>
        <dbReference type="Rhea" id="RHEA:13065"/>
        <dbReference type="ChEBI" id="CHEBI:15377"/>
        <dbReference type="ChEBI" id="CHEBI:15378"/>
        <dbReference type="ChEBI" id="CHEBI:30616"/>
        <dbReference type="ChEBI" id="CHEBI:43474"/>
        <dbReference type="ChEBI" id="CHEBI:456216"/>
        <dbReference type="EC" id="5.6.2.4"/>
    </reaction>
</comment>
<accession>D6MY07</accession>
<organism evidence="11">
    <name type="scientific">Pyrococcus sp. 12/1</name>
    <dbReference type="NCBI Taxonomy" id="758582"/>
    <lineage>
        <taxon>Archaea</taxon>
        <taxon>Methanobacteriati</taxon>
        <taxon>Methanobacteriota</taxon>
        <taxon>Thermococci</taxon>
        <taxon>Thermococcales</taxon>
        <taxon>Thermococcaceae</taxon>
        <taxon>Pyrococcus</taxon>
    </lineage>
</organism>
<protein>
    <recommendedName>
        <fullName evidence="7">DNA 3'-5' helicase</fullName>
        <ecNumber evidence="7">5.6.2.4</ecNumber>
    </recommendedName>
</protein>
<dbReference type="GO" id="GO:0003677">
    <property type="term" value="F:DNA binding"/>
    <property type="evidence" value="ECO:0007669"/>
    <property type="project" value="InterPro"/>
</dbReference>
<dbReference type="AlphaFoldDB" id="D6MY07"/>
<dbReference type="InterPro" id="IPR014017">
    <property type="entry name" value="DNA_helicase_UvrD-like_C"/>
</dbReference>
<evidence type="ECO:0000256" key="1">
    <source>
        <dbReference type="ARBA" id="ARBA00022741"/>
    </source>
</evidence>
<keyword evidence="2 9" id="KW-0378">Hydrolase</keyword>
<dbReference type="InterPro" id="IPR000212">
    <property type="entry name" value="DNA_helicase_UvrD/REP"/>
</dbReference>
<dbReference type="RefSeq" id="WP_013087925.1">
    <property type="nucleotide sequence ID" value="NC_014110.1"/>
</dbReference>
<keyword evidence="3 9" id="KW-0347">Helicase</keyword>
<evidence type="ECO:0000256" key="4">
    <source>
        <dbReference type="ARBA" id="ARBA00022840"/>
    </source>
</evidence>
<gene>
    <name evidence="11" type="ORF">p12-1</name>
</gene>
<dbReference type="PANTHER" id="PTHR11070">
    <property type="entry name" value="UVRD / RECB / PCRA DNA HELICASE FAMILY MEMBER"/>
    <property type="match status" value="1"/>
</dbReference>
<dbReference type="EC" id="5.6.2.4" evidence="7"/>
<proteinExistence type="predicted"/>
<evidence type="ECO:0000256" key="7">
    <source>
        <dbReference type="ARBA" id="ARBA00034808"/>
    </source>
</evidence>
<dbReference type="Pfam" id="PF13361">
    <property type="entry name" value="UvrD_C"/>
    <property type="match status" value="1"/>
</dbReference>
<dbReference type="Gene3D" id="3.40.50.300">
    <property type="entry name" value="P-loop containing nucleotide triphosphate hydrolases"/>
    <property type="match status" value="2"/>
</dbReference>
<evidence type="ECO:0000313" key="11">
    <source>
        <dbReference type="EMBL" id="ADF80208.1"/>
    </source>
</evidence>
<evidence type="ECO:0000259" key="10">
    <source>
        <dbReference type="PROSITE" id="PS51198"/>
    </source>
</evidence>
<keyword evidence="1 9" id="KW-0547">Nucleotide-binding</keyword>
<evidence type="ECO:0000256" key="8">
    <source>
        <dbReference type="ARBA" id="ARBA00048988"/>
    </source>
</evidence>
<comment type="catalytic activity">
    <reaction evidence="6">
        <text>Couples ATP hydrolysis with the unwinding of duplex DNA by translocating in the 3'-5' direction.</text>
        <dbReference type="EC" id="5.6.2.4"/>
    </reaction>
</comment>
<dbReference type="Pfam" id="PF00580">
    <property type="entry name" value="UvrD-helicase"/>
    <property type="match status" value="1"/>
</dbReference>
<geneLocation type="plasmid" evidence="11">
    <name>pP12-1</name>
</geneLocation>
<dbReference type="GO" id="GO:0043138">
    <property type="term" value="F:3'-5' DNA helicase activity"/>
    <property type="evidence" value="ECO:0007669"/>
    <property type="project" value="UniProtKB-EC"/>
</dbReference>
<reference evidence="11" key="1">
    <citation type="journal article" date="2010" name="Nucleic Acids Res.">
        <title>Two novel families of plasmids from hyperthermophilic archaea encoding new families of replication proteins.</title>
        <authorList>
            <person name="Soler N."/>
            <person name="Marguet E."/>
            <person name="Cortez D."/>
            <person name="Desnoues N."/>
            <person name="Keller J."/>
            <person name="van Tilbeurgh H."/>
            <person name="Sezonov G."/>
            <person name="Forterre P."/>
        </authorList>
    </citation>
    <scope>NUCLEOTIDE SEQUENCE</scope>
    <source>
        <strain evidence="11">12/1</strain>
        <plasmid evidence="11">pP12-1</plasmid>
    </source>
</reference>
<dbReference type="GO" id="GO:0016787">
    <property type="term" value="F:hydrolase activity"/>
    <property type="evidence" value="ECO:0007669"/>
    <property type="project" value="UniProtKB-UniRule"/>
</dbReference>
<name>D6MY07_9EURY</name>
<evidence type="ECO:0000256" key="9">
    <source>
        <dbReference type="PROSITE-ProRule" id="PRU00560"/>
    </source>
</evidence>
<dbReference type="EMBL" id="GU056178">
    <property type="protein sequence ID" value="ADF80208.1"/>
    <property type="molecule type" value="Genomic_DNA"/>
</dbReference>
<evidence type="ECO:0000256" key="6">
    <source>
        <dbReference type="ARBA" id="ARBA00034617"/>
    </source>
</evidence>
<evidence type="ECO:0000256" key="2">
    <source>
        <dbReference type="ARBA" id="ARBA00022801"/>
    </source>
</evidence>
<dbReference type="InterPro" id="IPR027417">
    <property type="entry name" value="P-loop_NTPase"/>
</dbReference>
<sequence length="569" mass="66716">MGPFTIKVYGPPGTGKTRTLQRLVEWLIGVRYEKEEIRAELLEKGFPEDWLDENFGRYELHDIAFATFQTSALMEFVEGRLGMDMDEDRRPKAPLRYFRTIHGICQALLYDFDVWNPEISRRMGGKSPERWFQLFANQRRRIDPSFRFDPEAMGMANPFEKANVLWQTVSQVVNKEYHKVGREGITQKILEALPPALHEHYFAWEAFKEEKGIVDYNDMLMDGYDYLKSGVIHLPTKVLIVDEFQDLSPLQFEIFKLLAKDKELVVIAGDDWQTIFTWMGADPRFLIKYPADLEIVLRKTYRLPEKILREALSYAKANLRRSVFKDMVSTGKKGAFAHIRYFSTRREAHMDQLAKWVLAELKKGHSVMILTRTNSQALHFFGEFYKRGFKPRSLKKSTKWSKKVEGVGDFFDLLHSIIEFEKGNSSREVLLRVAWASGVDVALDDGEHNMLPLHAYLVQDWKSKIVLERIQEVWGRQARRFIEKILREGLRPMDGIPEEHELYIDTIHASKGREADVVFLINEMPRRNWRRFFRSEEELEAEARVWFVGMTRARKALGIVWTDKAFRLS</sequence>
<keyword evidence="4 9" id="KW-0067">ATP-binding</keyword>